<accession>A0AAE4MFH4</accession>
<reference evidence="2 3" key="1">
    <citation type="submission" date="2023-06" db="EMBL/GenBank/DDBJ databases">
        <title>Genome sequence of Methancorpusculaceae sp. Cs1.</title>
        <authorList>
            <person name="Protasov E."/>
            <person name="Platt K."/>
            <person name="Poehlein A."/>
            <person name="Daniel R."/>
            <person name="Brune A."/>
        </authorList>
    </citation>
    <scope>NUCLEOTIDE SEQUENCE [LARGE SCALE GENOMIC DNA]</scope>
    <source>
        <strain evidence="2 3">Cs1</strain>
    </source>
</reference>
<proteinExistence type="predicted"/>
<evidence type="ECO:0000256" key="1">
    <source>
        <dbReference type="SAM" id="Phobius"/>
    </source>
</evidence>
<feature type="transmembrane region" description="Helical" evidence="1">
    <location>
        <begin position="143"/>
        <end position="161"/>
    </location>
</feature>
<gene>
    <name evidence="2" type="ORF">McpCs1_08010</name>
</gene>
<dbReference type="AlphaFoldDB" id="A0AAE4MFH4"/>
<name>A0AAE4MFH4_9EURY</name>
<evidence type="ECO:0000313" key="3">
    <source>
        <dbReference type="Proteomes" id="UP001283212"/>
    </source>
</evidence>
<keyword evidence="1" id="KW-0812">Transmembrane</keyword>
<dbReference type="Proteomes" id="UP001283212">
    <property type="component" value="Unassembled WGS sequence"/>
</dbReference>
<protein>
    <submittedName>
        <fullName evidence="2">Uncharacterized protein</fullName>
    </submittedName>
</protein>
<dbReference type="EMBL" id="JAWDKB010000003">
    <property type="protein sequence ID" value="MDV0443426.1"/>
    <property type="molecule type" value="Genomic_DNA"/>
</dbReference>
<comment type="caution">
    <text evidence="2">The sequence shown here is derived from an EMBL/GenBank/DDBJ whole genome shotgun (WGS) entry which is preliminary data.</text>
</comment>
<organism evidence="2 3">
    <name type="scientific">Methanorbis rubei</name>
    <dbReference type="NCBI Taxonomy" id="3028300"/>
    <lineage>
        <taxon>Archaea</taxon>
        <taxon>Methanobacteriati</taxon>
        <taxon>Methanobacteriota</taxon>
        <taxon>Stenosarchaea group</taxon>
        <taxon>Methanomicrobia</taxon>
        <taxon>Methanomicrobiales</taxon>
        <taxon>Methanocorpusculaceae</taxon>
        <taxon>Methanorbis</taxon>
    </lineage>
</organism>
<dbReference type="RefSeq" id="WP_338095950.1">
    <property type="nucleotide sequence ID" value="NZ_JAWDKB010000003.1"/>
</dbReference>
<keyword evidence="1" id="KW-1133">Transmembrane helix</keyword>
<sequence>MFARIVLTILLLSIFFCGVTVADELIHIDDVGPQTIGESFTLTGSAEFPAGTVLHIRIVPVDDVDISISAGPSKNMVWGDTVIEKGPGGTNGAWNYTVNTSNLLPTAYFVRVYSDDVKYPYSERATAFTARLPTQIRPEPTASSLPLVGILGGLGCAAALAHRIRKI</sequence>
<keyword evidence="1" id="KW-0472">Membrane</keyword>
<keyword evidence="3" id="KW-1185">Reference proteome</keyword>
<evidence type="ECO:0000313" key="2">
    <source>
        <dbReference type="EMBL" id="MDV0443426.1"/>
    </source>
</evidence>